<evidence type="ECO:0000313" key="1">
    <source>
        <dbReference type="EMBL" id="MBC8567588.1"/>
    </source>
</evidence>
<keyword evidence="2" id="KW-1185">Reference proteome</keyword>
<evidence type="ECO:0008006" key="3">
    <source>
        <dbReference type="Google" id="ProtNLM"/>
    </source>
</evidence>
<sequence length="204" mass="23018">MGTIVYLIDCSIFELSGSLYSRCYRICPEDRRCKIDRYSEAKDKQLSLAVYMLFAFGIYDIYGSRFVPEICIHKGGKPYIGVNGICFNFSHSGSCSACGFSELDIGVDIEQGKEDMSQREIRCKGCMEAYGKQSADGYAERLDEEDFAHVLWDGWHDCIGKNIFSKAVGNYILSVCTVNKDISIIKLDETHMHDYLAKVGDSIR</sequence>
<dbReference type="RefSeq" id="WP_187524911.1">
    <property type="nucleotide sequence ID" value="NZ_JACRTA010000001.1"/>
</dbReference>
<reference evidence="1" key="1">
    <citation type="submission" date="2020-08" db="EMBL/GenBank/DDBJ databases">
        <title>Genome public.</title>
        <authorList>
            <person name="Liu C."/>
            <person name="Sun Q."/>
        </authorList>
    </citation>
    <scope>NUCLEOTIDE SEQUENCE</scope>
    <source>
        <strain evidence="1">NSJ-24</strain>
    </source>
</reference>
<evidence type="ECO:0000313" key="2">
    <source>
        <dbReference type="Proteomes" id="UP000610862"/>
    </source>
</evidence>
<dbReference type="GO" id="GO:0000287">
    <property type="term" value="F:magnesium ion binding"/>
    <property type="evidence" value="ECO:0007669"/>
    <property type="project" value="InterPro"/>
</dbReference>
<protein>
    <recommendedName>
        <fullName evidence="3">4'-phosphopantetheinyl transferase superfamily protein</fullName>
    </recommendedName>
</protein>
<gene>
    <name evidence="1" type="ORF">H8692_02280</name>
</gene>
<dbReference type="Gene3D" id="3.90.470.20">
    <property type="entry name" value="4'-phosphopantetheinyl transferase domain"/>
    <property type="match status" value="1"/>
</dbReference>
<accession>A0A926I8Y2</accession>
<comment type="caution">
    <text evidence="1">The sequence shown here is derived from an EMBL/GenBank/DDBJ whole genome shotgun (WGS) entry which is preliminary data.</text>
</comment>
<dbReference type="GO" id="GO:0008897">
    <property type="term" value="F:holo-[acyl-carrier-protein] synthase activity"/>
    <property type="evidence" value="ECO:0007669"/>
    <property type="project" value="InterPro"/>
</dbReference>
<proteinExistence type="predicted"/>
<dbReference type="InterPro" id="IPR037143">
    <property type="entry name" value="4-PPantetheinyl_Trfase_dom_sf"/>
</dbReference>
<dbReference type="AlphaFoldDB" id="A0A926I8Y2"/>
<name>A0A926I8Y2_9FIRM</name>
<dbReference type="Proteomes" id="UP000610862">
    <property type="component" value="Unassembled WGS sequence"/>
</dbReference>
<dbReference type="EMBL" id="JACRTA010000001">
    <property type="protein sequence ID" value="MBC8567588.1"/>
    <property type="molecule type" value="Genomic_DNA"/>
</dbReference>
<dbReference type="SUPFAM" id="SSF56214">
    <property type="entry name" value="4'-phosphopantetheinyl transferase"/>
    <property type="match status" value="1"/>
</dbReference>
<organism evidence="1 2">
    <name type="scientific">Lentihominibacter hominis</name>
    <dbReference type="NCBI Taxonomy" id="2763645"/>
    <lineage>
        <taxon>Bacteria</taxon>
        <taxon>Bacillati</taxon>
        <taxon>Bacillota</taxon>
        <taxon>Clostridia</taxon>
        <taxon>Peptostreptococcales</taxon>
        <taxon>Anaerovoracaceae</taxon>
        <taxon>Lentihominibacter</taxon>
    </lineage>
</organism>